<reference evidence="4 5" key="1">
    <citation type="submission" date="2019-08" db="EMBL/GenBank/DDBJ databases">
        <title>Ulvibacter marinistellae sp. nov., isolated from a starfish, Patiria pectinifera.</title>
        <authorList>
            <person name="Kawano K."/>
            <person name="Ushijima N."/>
            <person name="Kihara M."/>
            <person name="Itoh H."/>
        </authorList>
    </citation>
    <scope>NUCLEOTIDE SEQUENCE [LARGE SCALE GENOMIC DNA]</scope>
    <source>
        <strain evidence="4 5">KK4</strain>
    </source>
</reference>
<keyword evidence="2 4" id="KW-0808">Transferase</keyword>
<dbReference type="InterPro" id="IPR019257">
    <property type="entry name" value="MeTrfase_dom"/>
</dbReference>
<comment type="caution">
    <text evidence="4">The sequence shown here is derived from an EMBL/GenBank/DDBJ whole genome shotgun (WGS) entry which is preliminary data.</text>
</comment>
<accession>A0A5J4FW43</accession>
<evidence type="ECO:0000259" key="3">
    <source>
        <dbReference type="Pfam" id="PF10017"/>
    </source>
</evidence>
<evidence type="ECO:0000256" key="2">
    <source>
        <dbReference type="ARBA" id="ARBA00022679"/>
    </source>
</evidence>
<evidence type="ECO:0000256" key="1">
    <source>
        <dbReference type="ARBA" id="ARBA00022603"/>
    </source>
</evidence>
<protein>
    <submittedName>
        <fullName evidence="4">Dimethylhistidine N-methyltransferase</fullName>
    </submittedName>
</protein>
<dbReference type="Pfam" id="PF10017">
    <property type="entry name" value="Methyltransf_33"/>
    <property type="match status" value="1"/>
</dbReference>
<dbReference type="EMBL" id="BKCF01000001">
    <property type="protein sequence ID" value="GEQ85468.1"/>
    <property type="molecule type" value="Genomic_DNA"/>
</dbReference>
<dbReference type="InterPro" id="IPR029063">
    <property type="entry name" value="SAM-dependent_MTases_sf"/>
</dbReference>
<dbReference type="PIRSF" id="PIRSF018005">
    <property type="entry name" value="UCP018005"/>
    <property type="match status" value="1"/>
</dbReference>
<dbReference type="PANTHER" id="PTHR43397">
    <property type="entry name" value="ERGOTHIONEINE BIOSYNTHESIS PROTEIN 1"/>
    <property type="match status" value="1"/>
</dbReference>
<dbReference type="AlphaFoldDB" id="A0A5J4FW43"/>
<proteinExistence type="predicted"/>
<dbReference type="OrthoDB" id="5289726at2"/>
<name>A0A5J4FW43_9FLAO</name>
<dbReference type="Proteomes" id="UP000326994">
    <property type="component" value="Unassembled WGS sequence"/>
</dbReference>
<organism evidence="4 5">
    <name type="scientific">Patiriisocius marinistellae</name>
    <dbReference type="NCBI Taxonomy" id="2494560"/>
    <lineage>
        <taxon>Bacteria</taxon>
        <taxon>Pseudomonadati</taxon>
        <taxon>Bacteroidota</taxon>
        <taxon>Flavobacteriia</taxon>
        <taxon>Flavobacteriales</taxon>
        <taxon>Flavobacteriaceae</taxon>
        <taxon>Patiriisocius</taxon>
    </lineage>
</organism>
<dbReference type="Gene3D" id="3.40.50.150">
    <property type="entry name" value="Vaccinia Virus protein VP39"/>
    <property type="match status" value="1"/>
</dbReference>
<dbReference type="InterPro" id="IPR051128">
    <property type="entry name" value="EgtD_Methyltrsf_superfamily"/>
</dbReference>
<dbReference type="GO" id="GO:0008168">
    <property type="term" value="F:methyltransferase activity"/>
    <property type="evidence" value="ECO:0007669"/>
    <property type="project" value="UniProtKB-KW"/>
</dbReference>
<keyword evidence="1 4" id="KW-0489">Methyltransferase</keyword>
<evidence type="ECO:0000313" key="4">
    <source>
        <dbReference type="EMBL" id="GEQ85468.1"/>
    </source>
</evidence>
<sequence>MNIKTTIALDTTFKKEVFEGLTAYPKYLSSKYIYDKKGDKLFQDIMALPEYYLTNCEFEILSIHTKEIAAHFGNVKGGYDLIELGAGDAKKTKVLLKLLSETETDFIYKPIDISQNAIDSLSKKLSKELPKVNVEAEKGEYFEVLERLKTFKSRKKAIMILGSNIGNLLHPRAIDFLTKLKETMNSNDMLFIGFDQKKNPQTILNAYNDETGVTEAFNKNLLTRINTEMAANFNLKNFKHWEVYDPETGTAKSFLVATKAQKVHINALDLEINFDQWETIHTEISQKYDDKTVAWLAGEAGLEIITDFTDSKAYYKNYLFKKK</sequence>
<keyword evidence="5" id="KW-1185">Reference proteome</keyword>
<evidence type="ECO:0000313" key="5">
    <source>
        <dbReference type="Proteomes" id="UP000326994"/>
    </source>
</evidence>
<dbReference type="GO" id="GO:0032259">
    <property type="term" value="P:methylation"/>
    <property type="evidence" value="ECO:0007669"/>
    <property type="project" value="UniProtKB-KW"/>
</dbReference>
<feature type="domain" description="Histidine-specific methyltransferase SAM-dependent" evidence="3">
    <location>
        <begin position="13"/>
        <end position="321"/>
    </location>
</feature>
<gene>
    <name evidence="4" type="ORF">ULMS_09760</name>
</gene>
<dbReference type="PANTHER" id="PTHR43397:SF1">
    <property type="entry name" value="ERGOTHIONEINE BIOSYNTHESIS PROTEIN 1"/>
    <property type="match status" value="1"/>
</dbReference>
<dbReference type="InterPro" id="IPR017804">
    <property type="entry name" value="MeTrfase_EgtD-like"/>
</dbReference>
<dbReference type="RefSeq" id="WP_151893386.1">
    <property type="nucleotide sequence ID" value="NZ_BKCF01000001.1"/>
</dbReference>